<dbReference type="EMBL" id="KN846996">
    <property type="protein sequence ID" value="KIW89103.1"/>
    <property type="molecule type" value="Genomic_DNA"/>
</dbReference>
<protein>
    <submittedName>
        <fullName evidence="1">Uncharacterized protein</fullName>
    </submittedName>
</protein>
<keyword evidence="2" id="KW-1185">Reference proteome</keyword>
<dbReference type="VEuPathDB" id="FungiDB:Z519_09955"/>
<dbReference type="AlphaFoldDB" id="A0A0D2H741"/>
<evidence type="ECO:0000313" key="1">
    <source>
        <dbReference type="EMBL" id="KIW89103.1"/>
    </source>
</evidence>
<name>A0A0D2H741_CLAB1</name>
<reference evidence="1" key="1">
    <citation type="submission" date="2015-01" db="EMBL/GenBank/DDBJ databases">
        <title>The Genome Sequence of Cladophialophora bantiana CBS 173.52.</title>
        <authorList>
            <consortium name="The Broad Institute Genomics Platform"/>
            <person name="Cuomo C."/>
            <person name="de Hoog S."/>
            <person name="Gorbushina A."/>
            <person name="Stielow B."/>
            <person name="Teixiera M."/>
            <person name="Abouelleil A."/>
            <person name="Chapman S.B."/>
            <person name="Priest M."/>
            <person name="Young S.K."/>
            <person name="Wortman J."/>
            <person name="Nusbaum C."/>
            <person name="Birren B."/>
        </authorList>
    </citation>
    <scope>NUCLEOTIDE SEQUENCE [LARGE SCALE GENOMIC DNA]</scope>
    <source>
        <strain evidence="1">CBS 173.52</strain>
    </source>
</reference>
<dbReference type="HOGENOM" id="CLU_1377979_0_0_1"/>
<dbReference type="RefSeq" id="XP_016615772.1">
    <property type="nucleotide sequence ID" value="XM_016767674.1"/>
</dbReference>
<sequence>MPQVFDVLRIAASFVSLAPFLSNLIAPSDTKDDTSVRIVLGSSVDGAASFSENTPEVPLWDFNSSAIGFTDGTCYILPQGNFVDIAVEPFGAAGNIQAAYISLSNGGNDVICTAVLSVTFPDGAVAGFSTNVAAACGAFWSNINTPVLEDPASAEINYSNVSGSIEMALTVFHIKAWEFVSPVSEVPTRIGGFDDSEQ</sequence>
<gene>
    <name evidence="1" type="ORF">Z519_09955</name>
</gene>
<accession>A0A0D2H741</accession>
<dbReference type="Proteomes" id="UP000053789">
    <property type="component" value="Unassembled WGS sequence"/>
</dbReference>
<evidence type="ECO:0000313" key="2">
    <source>
        <dbReference type="Proteomes" id="UP000053789"/>
    </source>
</evidence>
<dbReference type="OrthoDB" id="5365129at2759"/>
<dbReference type="GeneID" id="27702883"/>
<organism evidence="1 2">
    <name type="scientific">Cladophialophora bantiana (strain ATCC 10958 / CBS 173.52 / CDC B-1940 / NIH 8579)</name>
    <name type="common">Xylohypha bantiana</name>
    <dbReference type="NCBI Taxonomy" id="1442370"/>
    <lineage>
        <taxon>Eukaryota</taxon>
        <taxon>Fungi</taxon>
        <taxon>Dikarya</taxon>
        <taxon>Ascomycota</taxon>
        <taxon>Pezizomycotina</taxon>
        <taxon>Eurotiomycetes</taxon>
        <taxon>Chaetothyriomycetidae</taxon>
        <taxon>Chaetothyriales</taxon>
        <taxon>Herpotrichiellaceae</taxon>
        <taxon>Cladophialophora</taxon>
    </lineage>
</organism>
<proteinExistence type="predicted"/>